<sequence length="252" mass="28098">MKSLQVNNLTLSSSAPKIAVSIVAKDLKSLTQQLQQISVVKPDLVEWRIDSLTQMPDQDTVQTWLKKIHEQITPMPLIATFRTPGDGGNMRASEDQYFKLLRILSVNPLINILDVELHHDQKRVSSIVKRAHQHGIKIIMSNHDFKKVPANLAILDRMHRMQKLYADIAKVAVMPQSKTDVMRFMQTSLKADQCLDIPIVTMAMGDLGKLTRIAGSLTGSVITFGSMNTHIGSAPGQISVPTLRKVLKLFSK</sequence>
<feature type="binding site" evidence="5">
    <location>
        <position position="237"/>
    </location>
    <ligand>
        <name>3-dehydroquinate</name>
        <dbReference type="ChEBI" id="CHEBI:32364"/>
    </ligand>
</feature>
<comment type="catalytic activity">
    <reaction evidence="1 5">
        <text>3-dehydroquinate = 3-dehydroshikimate + H2O</text>
        <dbReference type="Rhea" id="RHEA:21096"/>
        <dbReference type="ChEBI" id="CHEBI:15377"/>
        <dbReference type="ChEBI" id="CHEBI:16630"/>
        <dbReference type="ChEBI" id="CHEBI:32364"/>
        <dbReference type="EC" id="4.2.1.10"/>
    </reaction>
</comment>
<dbReference type="GO" id="GO:0046279">
    <property type="term" value="P:3,4-dihydroxybenzoate biosynthetic process"/>
    <property type="evidence" value="ECO:0007669"/>
    <property type="project" value="UniProtKB-ARBA"/>
</dbReference>
<comment type="subunit">
    <text evidence="5">Homodimer.</text>
</comment>
<dbReference type="PANTHER" id="PTHR43699:SF1">
    <property type="entry name" value="3-DEHYDROQUINATE DEHYDRATASE"/>
    <property type="match status" value="1"/>
</dbReference>
<evidence type="ECO:0000256" key="4">
    <source>
        <dbReference type="ARBA" id="ARBA00023270"/>
    </source>
</evidence>
<evidence type="ECO:0000313" key="6">
    <source>
        <dbReference type="EMBL" id="QBP18314.1"/>
    </source>
</evidence>
<protein>
    <recommendedName>
        <fullName evidence="5">3-dehydroquinate dehydratase</fullName>
        <shortName evidence="5">3-dehydroquinase</shortName>
        <ecNumber evidence="5">4.2.1.10</ecNumber>
    </recommendedName>
    <alternativeName>
        <fullName evidence="5">Type I DHQase</fullName>
    </alternativeName>
    <alternativeName>
        <fullName evidence="5">Type I dehydroquinase</fullName>
        <shortName evidence="5">DHQ1</shortName>
    </alternativeName>
</protein>
<name>A0A4P6ZKU6_9LACO</name>
<dbReference type="UniPathway" id="UPA00053">
    <property type="reaction ID" value="UER00086"/>
</dbReference>
<dbReference type="GO" id="GO:0009073">
    <property type="term" value="P:aromatic amino acid family biosynthetic process"/>
    <property type="evidence" value="ECO:0007669"/>
    <property type="project" value="UniProtKB-KW"/>
</dbReference>
<dbReference type="GO" id="GO:0003855">
    <property type="term" value="F:3-dehydroquinate dehydratase activity"/>
    <property type="evidence" value="ECO:0007669"/>
    <property type="project" value="UniProtKB-UniRule"/>
</dbReference>
<reference evidence="7" key="1">
    <citation type="submission" date="2018-12" db="EMBL/GenBank/DDBJ databases">
        <title>A new species of lactobacillus.</title>
        <authorList>
            <person name="Jian Y."/>
            <person name="Xin L."/>
            <person name="Hong Z.J."/>
            <person name="Ming L.Z."/>
            <person name="Hong X.Z."/>
        </authorList>
    </citation>
    <scope>NUCLEOTIDE SEQUENCE [LARGE SCALE GENOMIC DNA]</scope>
    <source>
        <strain evidence="7">HSLZ-75</strain>
    </source>
</reference>
<dbReference type="InterPro" id="IPR050146">
    <property type="entry name" value="Type-I_3-dehydroquinase"/>
</dbReference>
<comment type="similarity">
    <text evidence="5">Belongs to the type-I 3-dehydroquinase family.</text>
</comment>
<feature type="binding site" evidence="5">
    <location>
        <position position="233"/>
    </location>
    <ligand>
        <name>3-dehydroquinate</name>
        <dbReference type="ChEBI" id="CHEBI:32364"/>
    </ligand>
</feature>
<feature type="binding site" evidence="5">
    <location>
        <position position="212"/>
    </location>
    <ligand>
        <name>3-dehydroquinate</name>
        <dbReference type="ChEBI" id="CHEBI:32364"/>
    </ligand>
</feature>
<evidence type="ECO:0000256" key="5">
    <source>
        <dbReference type="HAMAP-Rule" id="MF_00214"/>
    </source>
</evidence>
<dbReference type="Pfam" id="PF01487">
    <property type="entry name" value="DHquinase_I"/>
    <property type="match status" value="1"/>
</dbReference>
<dbReference type="CDD" id="cd00502">
    <property type="entry name" value="DHQase_I"/>
    <property type="match status" value="1"/>
</dbReference>
<dbReference type="KEGG" id="lji:ELX58_04000"/>
<proteinExistence type="inferred from homology"/>
<comment type="pathway">
    <text evidence="5">Metabolic intermediate biosynthesis; chorismate biosynthesis; chorismate from D-erythrose 4-phosphate and phosphoenolpyruvate: step 3/7.</text>
</comment>
<dbReference type="SUPFAM" id="SSF51569">
    <property type="entry name" value="Aldolase"/>
    <property type="match status" value="1"/>
</dbReference>
<keyword evidence="7" id="KW-1185">Reference proteome</keyword>
<dbReference type="HAMAP" id="MF_00214">
    <property type="entry name" value="AroD"/>
    <property type="match status" value="1"/>
</dbReference>
<dbReference type="PANTHER" id="PTHR43699">
    <property type="entry name" value="3-DEHYDROQUINATE DEHYDRATASE"/>
    <property type="match status" value="1"/>
</dbReference>
<dbReference type="Gene3D" id="3.20.20.70">
    <property type="entry name" value="Aldolase class I"/>
    <property type="match status" value="1"/>
</dbReference>
<dbReference type="InterPro" id="IPR001381">
    <property type="entry name" value="DHquinase_I"/>
</dbReference>
<comment type="function">
    <text evidence="5">Involved in the third step of the chorismate pathway, which leads to the biosynthesis of aromatic amino acids. Catalyzes the cis-dehydration of 3-dehydroquinate (DHQ) and introduces the first double bond of the aromatic ring to yield 3-dehydroshikimate.</text>
</comment>
<keyword evidence="5" id="KW-0028">Amino-acid biosynthesis</keyword>
<evidence type="ECO:0000256" key="1">
    <source>
        <dbReference type="ARBA" id="ARBA00001864"/>
    </source>
</evidence>
<dbReference type="RefSeq" id="WP_133441873.1">
    <property type="nucleotide sequence ID" value="NZ_CP034726.1"/>
</dbReference>
<feature type="binding site" evidence="5">
    <location>
        <begin position="46"/>
        <end position="48"/>
    </location>
    <ligand>
        <name>3-dehydroquinate</name>
        <dbReference type="ChEBI" id="CHEBI:32364"/>
    </ligand>
</feature>
<keyword evidence="2 5" id="KW-0057">Aromatic amino acid biosynthesis</keyword>
<dbReference type="InterPro" id="IPR013785">
    <property type="entry name" value="Aldolase_TIM"/>
</dbReference>
<dbReference type="PROSITE" id="PS01028">
    <property type="entry name" value="DEHYDROQUINASE_I"/>
    <property type="match status" value="1"/>
</dbReference>
<feature type="active site" description="Schiff-base intermediate with substrate" evidence="5">
    <location>
        <position position="170"/>
    </location>
</feature>
<keyword evidence="3 5" id="KW-0456">Lyase</keyword>
<dbReference type="EMBL" id="CP034726">
    <property type="protein sequence ID" value="QBP18314.1"/>
    <property type="molecule type" value="Genomic_DNA"/>
</dbReference>
<dbReference type="NCBIfam" id="TIGR01093">
    <property type="entry name" value="aroD"/>
    <property type="match status" value="1"/>
</dbReference>
<evidence type="ECO:0000256" key="2">
    <source>
        <dbReference type="ARBA" id="ARBA00023141"/>
    </source>
</evidence>
<dbReference type="GO" id="GO:0009423">
    <property type="term" value="P:chorismate biosynthetic process"/>
    <property type="evidence" value="ECO:0007669"/>
    <property type="project" value="UniProtKB-UniRule"/>
</dbReference>
<dbReference type="GO" id="GO:0008652">
    <property type="term" value="P:amino acid biosynthetic process"/>
    <property type="evidence" value="ECO:0007669"/>
    <property type="project" value="UniProtKB-KW"/>
</dbReference>
<dbReference type="EC" id="4.2.1.10" evidence="5"/>
<dbReference type="AlphaFoldDB" id="A0A4P6ZKU6"/>
<keyword evidence="4 5" id="KW-0704">Schiff base</keyword>
<dbReference type="FunFam" id="3.20.20.70:FF:000047">
    <property type="entry name" value="3-dehydroquinate dehydratase"/>
    <property type="match status" value="1"/>
</dbReference>
<accession>A0A4P6ZKU6</accession>
<dbReference type="Proteomes" id="UP000294321">
    <property type="component" value="Chromosome"/>
</dbReference>
<evidence type="ECO:0000313" key="7">
    <source>
        <dbReference type="Proteomes" id="UP000294321"/>
    </source>
</evidence>
<feature type="binding site" evidence="5">
    <location>
        <position position="82"/>
    </location>
    <ligand>
        <name>3-dehydroquinate</name>
        <dbReference type="ChEBI" id="CHEBI:32364"/>
    </ligand>
</feature>
<organism evidence="6 7">
    <name type="scientific">Acetilactobacillus jinshanensis</name>
    <dbReference type="NCBI Taxonomy" id="1720083"/>
    <lineage>
        <taxon>Bacteria</taxon>
        <taxon>Bacillati</taxon>
        <taxon>Bacillota</taxon>
        <taxon>Bacilli</taxon>
        <taxon>Lactobacillales</taxon>
        <taxon>Lactobacillaceae</taxon>
        <taxon>Acetilactobacillus</taxon>
    </lineage>
</organism>
<gene>
    <name evidence="5 6" type="primary">aroD</name>
    <name evidence="6" type="ORF">ELX58_04000</name>
</gene>
<evidence type="ECO:0000256" key="3">
    <source>
        <dbReference type="ARBA" id="ARBA00023239"/>
    </source>
</evidence>
<dbReference type="InterPro" id="IPR018508">
    <property type="entry name" value="3-dehydroquinate_DH_AS"/>
</dbReference>
<dbReference type="OrthoDB" id="9813659at2"/>
<feature type="binding site" evidence="5">
    <location>
        <position position="21"/>
    </location>
    <ligand>
        <name>3-dehydroquinate</name>
        <dbReference type="ChEBI" id="CHEBI:32364"/>
    </ligand>
</feature>
<feature type="active site" description="Proton donor/acceptor" evidence="5">
    <location>
        <position position="143"/>
    </location>
</feature>